<dbReference type="RefSeq" id="WP_378752473.1">
    <property type="nucleotide sequence ID" value="NZ_JBHSSV010000010.1"/>
</dbReference>
<dbReference type="Pfam" id="PF00392">
    <property type="entry name" value="GntR"/>
    <property type="match status" value="1"/>
</dbReference>
<sequence length="212" mass="23474">MATPLSPLTPRGIGLGDEVYSTLSQAILDGTFAPGERLRDVDLAESLGVSRTPVREALQRLERTGLVEVSPNRYTRVSIPDDNLVGDTEEFLAYTLATCLRLVVERGDDDTLQKAGALLDEVIDASRADDRAAVMQASAEFFRHIAVSTGNSVFLRVLRDSEVAIRRNLIDWQPSIACPIERSSRYEKLREAMLGREAERAETLTRELHGFS</sequence>
<evidence type="ECO:0000313" key="6">
    <source>
        <dbReference type="Proteomes" id="UP001597042"/>
    </source>
</evidence>
<keyword evidence="1" id="KW-0805">Transcription regulation</keyword>
<dbReference type="EMBL" id="JBHTIM010000001">
    <property type="protein sequence ID" value="MFD0780213.1"/>
    <property type="molecule type" value="Genomic_DNA"/>
</dbReference>
<dbReference type="PRINTS" id="PR00033">
    <property type="entry name" value="HTHASNC"/>
</dbReference>
<protein>
    <submittedName>
        <fullName evidence="5">GntR family transcriptional regulator</fullName>
    </submittedName>
</protein>
<evidence type="ECO:0000256" key="1">
    <source>
        <dbReference type="ARBA" id="ARBA00023015"/>
    </source>
</evidence>
<name>A0ABW2ZNL1_9MICO</name>
<dbReference type="Proteomes" id="UP001597042">
    <property type="component" value="Unassembled WGS sequence"/>
</dbReference>
<keyword evidence="6" id="KW-1185">Reference proteome</keyword>
<dbReference type="SUPFAM" id="SSF46785">
    <property type="entry name" value="Winged helix' DNA-binding domain"/>
    <property type="match status" value="1"/>
</dbReference>
<dbReference type="SMART" id="SM00345">
    <property type="entry name" value="HTH_GNTR"/>
    <property type="match status" value="1"/>
</dbReference>
<dbReference type="PROSITE" id="PS50949">
    <property type="entry name" value="HTH_GNTR"/>
    <property type="match status" value="1"/>
</dbReference>
<comment type="caution">
    <text evidence="5">The sequence shown here is derived from an EMBL/GenBank/DDBJ whole genome shotgun (WGS) entry which is preliminary data.</text>
</comment>
<dbReference type="InterPro" id="IPR036388">
    <property type="entry name" value="WH-like_DNA-bd_sf"/>
</dbReference>
<keyword evidence="3" id="KW-0804">Transcription</keyword>
<dbReference type="PRINTS" id="PR00035">
    <property type="entry name" value="HTHGNTR"/>
</dbReference>
<evidence type="ECO:0000256" key="3">
    <source>
        <dbReference type="ARBA" id="ARBA00023163"/>
    </source>
</evidence>
<dbReference type="InterPro" id="IPR036390">
    <property type="entry name" value="WH_DNA-bd_sf"/>
</dbReference>
<dbReference type="SUPFAM" id="SSF48008">
    <property type="entry name" value="GntR ligand-binding domain-like"/>
    <property type="match status" value="1"/>
</dbReference>
<dbReference type="InterPro" id="IPR000524">
    <property type="entry name" value="Tscrpt_reg_HTH_GntR"/>
</dbReference>
<evidence type="ECO:0000259" key="4">
    <source>
        <dbReference type="PROSITE" id="PS50949"/>
    </source>
</evidence>
<dbReference type="PANTHER" id="PTHR43537:SF5">
    <property type="entry name" value="UXU OPERON TRANSCRIPTIONAL REGULATOR"/>
    <property type="match status" value="1"/>
</dbReference>
<accession>A0ABW2ZNL1</accession>
<evidence type="ECO:0000313" key="5">
    <source>
        <dbReference type="EMBL" id="MFD0780213.1"/>
    </source>
</evidence>
<organism evidence="5 6">
    <name type="scientific">Microbacterium koreense</name>
    <dbReference type="NCBI Taxonomy" id="323761"/>
    <lineage>
        <taxon>Bacteria</taxon>
        <taxon>Bacillati</taxon>
        <taxon>Actinomycetota</taxon>
        <taxon>Actinomycetes</taxon>
        <taxon>Micrococcales</taxon>
        <taxon>Microbacteriaceae</taxon>
        <taxon>Microbacterium</taxon>
    </lineage>
</organism>
<dbReference type="CDD" id="cd07377">
    <property type="entry name" value="WHTH_GntR"/>
    <property type="match status" value="1"/>
</dbReference>
<reference evidence="6" key="1">
    <citation type="journal article" date="2019" name="Int. J. Syst. Evol. Microbiol.">
        <title>The Global Catalogue of Microorganisms (GCM) 10K type strain sequencing project: providing services to taxonomists for standard genome sequencing and annotation.</title>
        <authorList>
            <consortium name="The Broad Institute Genomics Platform"/>
            <consortium name="The Broad Institute Genome Sequencing Center for Infectious Disease"/>
            <person name="Wu L."/>
            <person name="Ma J."/>
        </authorList>
    </citation>
    <scope>NUCLEOTIDE SEQUENCE [LARGE SCALE GENOMIC DNA]</scope>
    <source>
        <strain evidence="6">CCUG 50754</strain>
    </source>
</reference>
<dbReference type="InterPro" id="IPR000485">
    <property type="entry name" value="AsnC-type_HTH_dom"/>
</dbReference>
<proteinExistence type="predicted"/>
<dbReference type="InterPro" id="IPR008920">
    <property type="entry name" value="TF_FadR/GntR_C"/>
</dbReference>
<evidence type="ECO:0000256" key="2">
    <source>
        <dbReference type="ARBA" id="ARBA00023125"/>
    </source>
</evidence>
<dbReference type="InterPro" id="IPR011711">
    <property type="entry name" value="GntR_C"/>
</dbReference>
<gene>
    <name evidence="5" type="ORF">ACFQZV_02735</name>
</gene>
<dbReference type="Gene3D" id="1.20.120.530">
    <property type="entry name" value="GntR ligand-binding domain-like"/>
    <property type="match status" value="1"/>
</dbReference>
<dbReference type="Pfam" id="PF07729">
    <property type="entry name" value="FCD"/>
    <property type="match status" value="1"/>
</dbReference>
<dbReference type="SMART" id="SM00895">
    <property type="entry name" value="FCD"/>
    <property type="match status" value="1"/>
</dbReference>
<feature type="domain" description="HTH gntR-type" evidence="4">
    <location>
        <begin position="13"/>
        <end position="80"/>
    </location>
</feature>
<keyword evidence="2" id="KW-0238">DNA-binding</keyword>
<dbReference type="PANTHER" id="PTHR43537">
    <property type="entry name" value="TRANSCRIPTIONAL REGULATOR, GNTR FAMILY"/>
    <property type="match status" value="1"/>
</dbReference>
<dbReference type="Gene3D" id="1.10.10.10">
    <property type="entry name" value="Winged helix-like DNA-binding domain superfamily/Winged helix DNA-binding domain"/>
    <property type="match status" value="1"/>
</dbReference>